<feature type="region of interest" description="Disordered" evidence="7">
    <location>
        <begin position="1"/>
        <end position="20"/>
    </location>
</feature>
<evidence type="ECO:0000256" key="1">
    <source>
        <dbReference type="ARBA" id="ARBA00004443"/>
    </source>
</evidence>
<proteinExistence type="inferred from homology"/>
<evidence type="ECO:0000313" key="9">
    <source>
        <dbReference type="Proteomes" id="UP000076722"/>
    </source>
</evidence>
<dbReference type="Proteomes" id="UP000076722">
    <property type="component" value="Unassembled WGS sequence"/>
</dbReference>
<name>A0A165ALE5_9AGAM</name>
<keyword evidence="9" id="KW-1185">Reference proteome</keyword>
<dbReference type="InterPro" id="IPR018796">
    <property type="entry name" value="COA8"/>
</dbReference>
<reference evidence="8 9" key="1">
    <citation type="journal article" date="2016" name="Mol. Biol. Evol.">
        <title>Comparative Genomics of Early-Diverging Mushroom-Forming Fungi Provides Insights into the Origins of Lignocellulose Decay Capabilities.</title>
        <authorList>
            <person name="Nagy L.G."/>
            <person name="Riley R."/>
            <person name="Tritt A."/>
            <person name="Adam C."/>
            <person name="Daum C."/>
            <person name="Floudas D."/>
            <person name="Sun H."/>
            <person name="Yadav J.S."/>
            <person name="Pangilinan J."/>
            <person name="Larsson K.H."/>
            <person name="Matsuura K."/>
            <person name="Barry K."/>
            <person name="Labutti K."/>
            <person name="Kuo R."/>
            <person name="Ohm R.A."/>
            <person name="Bhattacharya S.S."/>
            <person name="Shirouzu T."/>
            <person name="Yoshinaga Y."/>
            <person name="Martin F.M."/>
            <person name="Grigoriev I.V."/>
            <person name="Hibbett D.S."/>
        </authorList>
    </citation>
    <scope>NUCLEOTIDE SEQUENCE [LARGE SCALE GENOMIC DNA]</scope>
    <source>
        <strain evidence="8 9">HHB9708</strain>
    </source>
</reference>
<gene>
    <name evidence="8" type="ORF">SISNIDRAFT_546017</name>
</gene>
<evidence type="ECO:0000256" key="7">
    <source>
        <dbReference type="SAM" id="MobiDB-lite"/>
    </source>
</evidence>
<keyword evidence="6" id="KW-0472">Membrane</keyword>
<accession>A0A165ALE5</accession>
<evidence type="ECO:0000256" key="2">
    <source>
        <dbReference type="ARBA" id="ARBA00005453"/>
    </source>
</evidence>
<comment type="subcellular location">
    <subcellularLocation>
        <location evidence="1">Mitochondrion inner membrane</location>
        <topology evidence="1">Peripheral membrane protein</topology>
        <orientation evidence="1">Matrix side</orientation>
    </subcellularLocation>
</comment>
<sequence>MSSPPSPLVGPPDPVSNIRPAIYSSARPTLPSIHPYSSHEFPPDGEPAQIALAIQREALDHFNHSFWKLSNMRFQAAEQRVLNALPPNHSPSHREQALARFRQAWLASEAPLQAAYTKHWRSRNFRLVSVALRSALRRVLP</sequence>
<organism evidence="8 9">
    <name type="scientific">Sistotremastrum niveocremeum HHB9708</name>
    <dbReference type="NCBI Taxonomy" id="1314777"/>
    <lineage>
        <taxon>Eukaryota</taxon>
        <taxon>Fungi</taxon>
        <taxon>Dikarya</taxon>
        <taxon>Basidiomycota</taxon>
        <taxon>Agaricomycotina</taxon>
        <taxon>Agaricomycetes</taxon>
        <taxon>Sistotremastrales</taxon>
        <taxon>Sistotremastraceae</taxon>
        <taxon>Sertulicium</taxon>
        <taxon>Sertulicium niveocremeum</taxon>
    </lineage>
</organism>
<keyword evidence="4" id="KW-0809">Transit peptide</keyword>
<feature type="compositionally biased region" description="Pro residues" evidence="7">
    <location>
        <begin position="1"/>
        <end position="14"/>
    </location>
</feature>
<dbReference type="PANTHER" id="PTHR31107:SF2">
    <property type="entry name" value="CYTOCHROME C OXIDASE ASSEMBLY FACTOR 8"/>
    <property type="match status" value="1"/>
</dbReference>
<evidence type="ECO:0000256" key="5">
    <source>
        <dbReference type="ARBA" id="ARBA00023128"/>
    </source>
</evidence>
<dbReference type="AlphaFoldDB" id="A0A165ALE5"/>
<evidence type="ECO:0000256" key="3">
    <source>
        <dbReference type="ARBA" id="ARBA00022792"/>
    </source>
</evidence>
<comment type="similarity">
    <text evidence="2">Belongs to the COA8 family.</text>
</comment>
<protein>
    <submittedName>
        <fullName evidence="8">Uncharacterized protein</fullName>
    </submittedName>
</protein>
<keyword evidence="5" id="KW-0496">Mitochondrion</keyword>
<dbReference type="EMBL" id="KV419394">
    <property type="protein sequence ID" value="KZS99210.1"/>
    <property type="molecule type" value="Genomic_DNA"/>
</dbReference>
<dbReference type="GO" id="GO:0097193">
    <property type="term" value="P:intrinsic apoptotic signaling pathway"/>
    <property type="evidence" value="ECO:0007669"/>
    <property type="project" value="InterPro"/>
</dbReference>
<evidence type="ECO:0000313" key="8">
    <source>
        <dbReference type="EMBL" id="KZS99210.1"/>
    </source>
</evidence>
<dbReference type="GO" id="GO:0005743">
    <property type="term" value="C:mitochondrial inner membrane"/>
    <property type="evidence" value="ECO:0007669"/>
    <property type="project" value="UniProtKB-SubCell"/>
</dbReference>
<dbReference type="PANTHER" id="PTHR31107">
    <property type="entry name" value="APOPTOGENIC PROTEIN 1, MITOCHONDRIAL"/>
    <property type="match status" value="1"/>
</dbReference>
<keyword evidence="3" id="KW-0999">Mitochondrion inner membrane</keyword>
<evidence type="ECO:0000256" key="4">
    <source>
        <dbReference type="ARBA" id="ARBA00022946"/>
    </source>
</evidence>
<dbReference type="Pfam" id="PF10231">
    <property type="entry name" value="COA8"/>
    <property type="match status" value="1"/>
</dbReference>
<evidence type="ECO:0000256" key="6">
    <source>
        <dbReference type="ARBA" id="ARBA00023136"/>
    </source>
</evidence>